<accession>A0A1M7XVD3</accession>
<dbReference type="EMBL" id="LT671577">
    <property type="protein sequence ID" value="SHO33631.1"/>
    <property type="molecule type" value="Genomic_DNA"/>
</dbReference>
<sequence>VWVSLKDMNLPTLAAYLSAYLPIYVPRRHFIEYLSMSKEQLDKNPPIDPHDVGFIYNGDKVHVYELCPEEWFTSYYKIEEELKRYPEYLLQGRFALGWYLTLLSYHRPNKKNYRNL</sequence>
<organism evidence="1 2">
    <name type="scientific">Cedratvirus A11</name>
    <dbReference type="NCBI Taxonomy" id="1903266"/>
    <lineage>
        <taxon>Viruses</taxon>
        <taxon>Pithoviruses</taxon>
        <taxon>Orthocedratvirinae</taxon>
        <taxon>Alphacedratvirus</taxon>
        <taxon>Alphacedratvirus aljazairmassiliense</taxon>
    </lineage>
</organism>
<proteinExistence type="predicted"/>
<protein>
    <submittedName>
        <fullName evidence="1">Uncharacterized protein</fullName>
    </submittedName>
</protein>
<gene>
    <name evidence="1" type="ORF">BQ3484_563</name>
</gene>
<evidence type="ECO:0000313" key="2">
    <source>
        <dbReference type="Proteomes" id="UP000201465"/>
    </source>
</evidence>
<dbReference type="Proteomes" id="UP000201465">
    <property type="component" value="Segment"/>
</dbReference>
<name>A0A1M7XVD3_9VIRU</name>
<feature type="non-terminal residue" evidence="1">
    <location>
        <position position="1"/>
    </location>
</feature>
<evidence type="ECO:0000313" key="1">
    <source>
        <dbReference type="EMBL" id="SHO33631.1"/>
    </source>
</evidence>
<keyword evidence="2" id="KW-1185">Reference proteome</keyword>
<dbReference type="RefSeq" id="YP_009329503.1">
    <property type="nucleotide sequence ID" value="NC_032108.1"/>
</dbReference>
<reference evidence="1 2" key="1">
    <citation type="submission" date="2016-11" db="EMBL/GenBank/DDBJ databases">
        <authorList>
            <consortium name="Urmite Genomes"/>
        </authorList>
    </citation>
    <scope>NUCLEOTIDE SEQUENCE [LARGE SCALE GENOMIC DNA]</scope>
    <source>
        <strain evidence="1 2">A11</strain>
    </source>
</reference>
<dbReference type="GeneID" id="30523555"/>
<dbReference type="KEGG" id="vg:30523555"/>